<dbReference type="EMBL" id="PDLN01000007">
    <property type="protein sequence ID" value="RDW80363.1"/>
    <property type="molecule type" value="Genomic_DNA"/>
</dbReference>
<keyword evidence="7" id="KW-0539">Nucleus</keyword>
<gene>
    <name evidence="10" type="ORF">BP5796_05061</name>
</gene>
<feature type="transmembrane region" description="Helical" evidence="8">
    <location>
        <begin position="506"/>
        <end position="525"/>
    </location>
</feature>
<evidence type="ECO:0000256" key="1">
    <source>
        <dbReference type="ARBA" id="ARBA00004123"/>
    </source>
</evidence>
<dbReference type="PANTHER" id="PTHR47782">
    <property type="entry name" value="ZN(II)2CYS6 TRANSCRIPTION FACTOR (EUROFUNG)-RELATED"/>
    <property type="match status" value="1"/>
</dbReference>
<dbReference type="GO" id="GO:0000981">
    <property type="term" value="F:DNA-binding transcription factor activity, RNA polymerase II-specific"/>
    <property type="evidence" value="ECO:0007669"/>
    <property type="project" value="TreeGrafter"/>
</dbReference>
<keyword evidence="8" id="KW-0472">Membrane</keyword>
<dbReference type="InterPro" id="IPR007219">
    <property type="entry name" value="XnlR_reg_dom"/>
</dbReference>
<evidence type="ECO:0000259" key="9">
    <source>
        <dbReference type="Pfam" id="PF04082"/>
    </source>
</evidence>
<dbReference type="PANTHER" id="PTHR47782:SF12">
    <property type="entry name" value="ZN(II)2CYS6 TRANSCRIPTION FACTOR (EUROFUNG)"/>
    <property type="match status" value="1"/>
</dbReference>
<evidence type="ECO:0000313" key="11">
    <source>
        <dbReference type="Proteomes" id="UP000256328"/>
    </source>
</evidence>
<dbReference type="GO" id="GO:0043565">
    <property type="term" value="F:sequence-specific DNA binding"/>
    <property type="evidence" value="ECO:0007669"/>
    <property type="project" value="TreeGrafter"/>
</dbReference>
<dbReference type="GO" id="GO:0008270">
    <property type="term" value="F:zinc ion binding"/>
    <property type="evidence" value="ECO:0007669"/>
    <property type="project" value="InterPro"/>
</dbReference>
<organism evidence="10 11">
    <name type="scientific">Coleophoma crateriformis</name>
    <dbReference type="NCBI Taxonomy" id="565419"/>
    <lineage>
        <taxon>Eukaryota</taxon>
        <taxon>Fungi</taxon>
        <taxon>Dikarya</taxon>
        <taxon>Ascomycota</taxon>
        <taxon>Pezizomycotina</taxon>
        <taxon>Leotiomycetes</taxon>
        <taxon>Helotiales</taxon>
        <taxon>Dermateaceae</taxon>
        <taxon>Coleophoma</taxon>
    </lineage>
</organism>
<comment type="caution">
    <text evidence="10">The sequence shown here is derived from an EMBL/GenBank/DDBJ whole genome shotgun (WGS) entry which is preliminary data.</text>
</comment>
<evidence type="ECO:0000256" key="3">
    <source>
        <dbReference type="ARBA" id="ARBA00022833"/>
    </source>
</evidence>
<keyword evidence="8" id="KW-0812">Transmembrane</keyword>
<dbReference type="GO" id="GO:0006351">
    <property type="term" value="P:DNA-templated transcription"/>
    <property type="evidence" value="ECO:0007669"/>
    <property type="project" value="InterPro"/>
</dbReference>
<keyword evidence="8" id="KW-1133">Transmembrane helix</keyword>
<keyword evidence="5" id="KW-0238">DNA-binding</keyword>
<evidence type="ECO:0000256" key="4">
    <source>
        <dbReference type="ARBA" id="ARBA00023015"/>
    </source>
</evidence>
<name>A0A3D8S233_9HELO</name>
<keyword evidence="3" id="KW-0862">Zinc</keyword>
<dbReference type="InterPro" id="IPR052202">
    <property type="entry name" value="Yeast_MetPath_Reg"/>
</dbReference>
<comment type="subcellular location">
    <subcellularLocation>
        <location evidence="1">Nucleus</location>
    </subcellularLocation>
</comment>
<dbReference type="GO" id="GO:0045944">
    <property type="term" value="P:positive regulation of transcription by RNA polymerase II"/>
    <property type="evidence" value="ECO:0007669"/>
    <property type="project" value="TreeGrafter"/>
</dbReference>
<evidence type="ECO:0000256" key="2">
    <source>
        <dbReference type="ARBA" id="ARBA00022723"/>
    </source>
</evidence>
<evidence type="ECO:0000313" key="10">
    <source>
        <dbReference type="EMBL" id="RDW80363.1"/>
    </source>
</evidence>
<accession>A0A3D8S233</accession>
<dbReference type="CDD" id="cd12148">
    <property type="entry name" value="fungal_TF_MHR"/>
    <property type="match status" value="1"/>
</dbReference>
<feature type="domain" description="Xylanolytic transcriptional activator regulatory" evidence="9">
    <location>
        <begin position="171"/>
        <end position="413"/>
    </location>
</feature>
<keyword evidence="11" id="KW-1185">Reference proteome</keyword>
<protein>
    <recommendedName>
        <fullName evidence="9">Xylanolytic transcriptional activator regulatory domain-containing protein</fullName>
    </recommendedName>
</protein>
<proteinExistence type="predicted"/>
<evidence type="ECO:0000256" key="6">
    <source>
        <dbReference type="ARBA" id="ARBA00023163"/>
    </source>
</evidence>
<reference evidence="10 11" key="1">
    <citation type="journal article" date="2018" name="IMA Fungus">
        <title>IMA Genome-F 9: Draft genome sequence of Annulohypoxylon stygium, Aspergillus mulundensis, Berkeleyomyces basicola (syn. Thielaviopsis basicola), Ceratocystis smalleyi, two Cercospora beticola strains, Coleophoma cylindrospora, Fusarium fracticaudum, Phialophora cf. hyalina, and Morchella septimelata.</title>
        <authorList>
            <person name="Wingfield B.D."/>
            <person name="Bills G.F."/>
            <person name="Dong Y."/>
            <person name="Huang W."/>
            <person name="Nel W.J."/>
            <person name="Swalarsk-Parry B.S."/>
            <person name="Vaghefi N."/>
            <person name="Wilken P.M."/>
            <person name="An Z."/>
            <person name="de Beer Z.W."/>
            <person name="De Vos L."/>
            <person name="Chen L."/>
            <person name="Duong T.A."/>
            <person name="Gao Y."/>
            <person name="Hammerbacher A."/>
            <person name="Kikkert J.R."/>
            <person name="Li Y."/>
            <person name="Li H."/>
            <person name="Li K."/>
            <person name="Li Q."/>
            <person name="Liu X."/>
            <person name="Ma X."/>
            <person name="Naidoo K."/>
            <person name="Pethybridge S.J."/>
            <person name="Sun J."/>
            <person name="Steenkamp E.T."/>
            <person name="van der Nest M.A."/>
            <person name="van Wyk S."/>
            <person name="Wingfield M.J."/>
            <person name="Xiong C."/>
            <person name="Yue Q."/>
            <person name="Zhang X."/>
        </authorList>
    </citation>
    <scope>NUCLEOTIDE SEQUENCE [LARGE SCALE GENOMIC DNA]</scope>
    <source>
        <strain evidence="10 11">BP5796</strain>
    </source>
</reference>
<dbReference type="OrthoDB" id="189997at2759"/>
<keyword evidence="4" id="KW-0805">Transcription regulation</keyword>
<dbReference type="AlphaFoldDB" id="A0A3D8S233"/>
<sequence length="623" mass="70689">MSEPEAALRRWRAGLRELHPRRYCLPVPQEVHEQYPVRYVQSLELHAADLERKLNERLPGSAADHLPFMISPQREPPRRSVERGSHVLFQEPTVLRNPRSPYYVGTLRDEWHPPDLVPDAAARVRSSPHALSTFADYYRAGTSSMSPPQDYNVPAATEDITISTAASFFRTYFAYIHPQYPFLSIEDCNEWYLQWKTAPKHLPIRGWPAFFVKMIFAIGSLIQSRDSSSQDQHQTLKAQAQAEQGIVADSKSTVLVRMQAMLLSAMLALHGESTSRIIHVIGAIMRFAAAHDFHRLVDDGSDEANLRIKVWSCAYSIDRATSHCFDVPVSLPDMYISSPLYEERLEAHHTMVWLLDCPPSPTPHINLSLSTFAHVCKIRLIQSYIMHTIHSIPFGSSATPEWEESMRVEIDKWAHADEIAAHRYGQDPSSNAPLESPLTKVPRGSIPNTSSYQSPYWLELISNLSRMAICRPTRANINTAISDVALQASCDVCTNFRGIQKRRQIAQPWMLVITLFYAGVTIYYITWARGAEMGRDADGAGRDCTSGLTIMADRWQNAEQYRDCLEELSRAIPRCCPPGVLDGETRERLRVLTDKVVESGIHRHTEKMLREMCVERAGHDMEL</sequence>
<evidence type="ECO:0000256" key="5">
    <source>
        <dbReference type="ARBA" id="ARBA00023125"/>
    </source>
</evidence>
<dbReference type="Proteomes" id="UP000256328">
    <property type="component" value="Unassembled WGS sequence"/>
</dbReference>
<keyword evidence="6" id="KW-0804">Transcription</keyword>
<evidence type="ECO:0000256" key="7">
    <source>
        <dbReference type="ARBA" id="ARBA00023242"/>
    </source>
</evidence>
<evidence type="ECO:0000256" key="8">
    <source>
        <dbReference type="SAM" id="Phobius"/>
    </source>
</evidence>
<dbReference type="GO" id="GO:0005634">
    <property type="term" value="C:nucleus"/>
    <property type="evidence" value="ECO:0007669"/>
    <property type="project" value="UniProtKB-SubCell"/>
</dbReference>
<keyword evidence="2" id="KW-0479">Metal-binding</keyword>
<dbReference type="Pfam" id="PF04082">
    <property type="entry name" value="Fungal_trans"/>
    <property type="match status" value="1"/>
</dbReference>